<dbReference type="PANTHER" id="PTHR47512:SF3">
    <property type="entry name" value="CHALCONE-FLAVONONE ISOMERASE FAMILY PROTEIN"/>
    <property type="match status" value="1"/>
</dbReference>
<evidence type="ECO:0000313" key="3">
    <source>
        <dbReference type="Proteomes" id="UP000797356"/>
    </source>
</evidence>
<feature type="region of interest" description="Disordered" evidence="1">
    <location>
        <begin position="188"/>
        <end position="225"/>
    </location>
</feature>
<protein>
    <submittedName>
        <fullName evidence="2">Uncharacterized protein</fullName>
    </submittedName>
</protein>
<gene>
    <name evidence="2" type="ORF">COCNU_07G003260</name>
</gene>
<dbReference type="PANTHER" id="PTHR47512">
    <property type="entry name" value="EXPRESSED PROTEIN"/>
    <property type="match status" value="1"/>
</dbReference>
<feature type="compositionally biased region" description="Low complexity" evidence="1">
    <location>
        <begin position="195"/>
        <end position="205"/>
    </location>
</feature>
<feature type="compositionally biased region" description="Polar residues" evidence="1">
    <location>
        <begin position="1"/>
        <end position="21"/>
    </location>
</feature>
<comment type="caution">
    <text evidence="2">The sequence shown here is derived from an EMBL/GenBank/DDBJ whole genome shotgun (WGS) entry which is preliminary data.</text>
</comment>
<evidence type="ECO:0000313" key="2">
    <source>
        <dbReference type="EMBL" id="KAG1354214.1"/>
    </source>
</evidence>
<name>A0A8K0N4Z5_COCNU</name>
<feature type="compositionally biased region" description="Basic and acidic residues" evidence="1">
    <location>
        <begin position="22"/>
        <end position="35"/>
    </location>
</feature>
<dbReference type="OrthoDB" id="162989at2759"/>
<accession>A0A8K0N4Z5</accession>
<dbReference type="Proteomes" id="UP000797356">
    <property type="component" value="Chromosome 7"/>
</dbReference>
<reference evidence="2" key="2">
    <citation type="submission" date="2019-07" db="EMBL/GenBank/DDBJ databases">
        <authorList>
            <person name="Yang Y."/>
            <person name="Bocs S."/>
            <person name="Baudouin L."/>
        </authorList>
    </citation>
    <scope>NUCLEOTIDE SEQUENCE</scope>
    <source>
        <tissue evidence="2">Spear leaf of Hainan Tall coconut</tissue>
    </source>
</reference>
<proteinExistence type="predicted"/>
<evidence type="ECO:0000256" key="1">
    <source>
        <dbReference type="SAM" id="MobiDB-lite"/>
    </source>
</evidence>
<sequence>METPSSTRRITRSQASAASQKNKQEDALSRSRNGERPALVDITNDSPIVGLATGSLVEKTPSSSVVKNSVRAKRTPGSGEALLRGQVKTLLQKVEEGVVLVNKLPSGHSTFLLGLPNSPAQLLAPTPANTPNIPNMSGLEEGVLIDATMPCVTEDITNPQQAVASLQREKSLPCQECLINRALLFDDSPGKSETSDASTISSSLTYQGSESGYAEKSTEDNSSTWSLQVNASIQEDDEDIAEDVEEVYYEEAEDEEEEDELFNDLCAGLSKMSVQDKVGLPECTGKHTRFIYDSDDEIVGDEEVADEKAVSPSALVLRGLPAPEGKHLRFPEEEDEV</sequence>
<reference evidence="2" key="1">
    <citation type="journal article" date="2017" name="Gigascience">
        <title>The genome draft of coconut (Cocos nucifera).</title>
        <authorList>
            <person name="Xiao Y."/>
            <person name="Xu P."/>
            <person name="Fan H."/>
            <person name="Baudouin L."/>
            <person name="Xia W."/>
            <person name="Bocs S."/>
            <person name="Xu J."/>
            <person name="Li Q."/>
            <person name="Guo A."/>
            <person name="Zhou L."/>
            <person name="Li J."/>
            <person name="Wu Y."/>
            <person name="Ma Z."/>
            <person name="Armero A."/>
            <person name="Issali A.E."/>
            <person name="Liu N."/>
            <person name="Peng M."/>
            <person name="Yang Y."/>
        </authorList>
    </citation>
    <scope>NUCLEOTIDE SEQUENCE</scope>
    <source>
        <tissue evidence="2">Spear leaf of Hainan Tall coconut</tissue>
    </source>
</reference>
<organism evidence="2 3">
    <name type="scientific">Cocos nucifera</name>
    <name type="common">Coconut palm</name>
    <dbReference type="NCBI Taxonomy" id="13894"/>
    <lineage>
        <taxon>Eukaryota</taxon>
        <taxon>Viridiplantae</taxon>
        <taxon>Streptophyta</taxon>
        <taxon>Embryophyta</taxon>
        <taxon>Tracheophyta</taxon>
        <taxon>Spermatophyta</taxon>
        <taxon>Magnoliopsida</taxon>
        <taxon>Liliopsida</taxon>
        <taxon>Arecaceae</taxon>
        <taxon>Arecoideae</taxon>
        <taxon>Cocoseae</taxon>
        <taxon>Attaleinae</taxon>
        <taxon>Cocos</taxon>
    </lineage>
</organism>
<dbReference type="EMBL" id="CM017878">
    <property type="protein sequence ID" value="KAG1354214.1"/>
    <property type="molecule type" value="Genomic_DNA"/>
</dbReference>
<keyword evidence="3" id="KW-1185">Reference proteome</keyword>
<feature type="region of interest" description="Disordered" evidence="1">
    <location>
        <begin position="1"/>
        <end position="40"/>
    </location>
</feature>
<dbReference type="AlphaFoldDB" id="A0A8K0N4Z5"/>